<dbReference type="Proteomes" id="UP000790709">
    <property type="component" value="Unassembled WGS sequence"/>
</dbReference>
<proteinExistence type="predicted"/>
<comment type="caution">
    <text evidence="1">The sequence shown here is derived from an EMBL/GenBank/DDBJ whole genome shotgun (WGS) entry which is preliminary data.</text>
</comment>
<reference evidence="1" key="1">
    <citation type="journal article" date="2021" name="New Phytol.">
        <title>Evolutionary innovations through gain and loss of genes in the ectomycorrhizal Boletales.</title>
        <authorList>
            <person name="Wu G."/>
            <person name="Miyauchi S."/>
            <person name="Morin E."/>
            <person name="Kuo A."/>
            <person name="Drula E."/>
            <person name="Varga T."/>
            <person name="Kohler A."/>
            <person name="Feng B."/>
            <person name="Cao Y."/>
            <person name="Lipzen A."/>
            <person name="Daum C."/>
            <person name="Hundley H."/>
            <person name="Pangilinan J."/>
            <person name="Johnson J."/>
            <person name="Barry K."/>
            <person name="LaButti K."/>
            <person name="Ng V."/>
            <person name="Ahrendt S."/>
            <person name="Min B."/>
            <person name="Choi I.G."/>
            <person name="Park H."/>
            <person name="Plett J.M."/>
            <person name="Magnuson J."/>
            <person name="Spatafora J.W."/>
            <person name="Nagy L.G."/>
            <person name="Henrissat B."/>
            <person name="Grigoriev I.V."/>
            <person name="Yang Z.L."/>
            <person name="Xu J."/>
            <person name="Martin F.M."/>
        </authorList>
    </citation>
    <scope>NUCLEOTIDE SEQUENCE</scope>
    <source>
        <strain evidence="1">KUC20120723A-06</strain>
    </source>
</reference>
<sequence>MSTVPDIVSGYIEDLTIIRQTRISQLVWCTMLFYDHLITFDQEVEYIWNAGWSIPTILFFALRYVGDGLAILSIIAFLSDPSQQVFSDGFIFFAAWSESVLIWIMQIILQMRIYALYKRSRRVLVFMTATFVMEIIAMSTIMILADTDIDIVNSLPPDVQICAADGLPNFFFGWWLPIIIFEGLLCMFALCAGVRQLILRSQLEGFRGGRAVDSLVKGNVFYFLCVLIPCTLNTVVWATLGVSYVQITQGFGFATAIVVGCRVVLSLRRTLSRKTETSTELISLATIPFQETWIVPHMPQSPL</sequence>
<name>A0ACB8B3N0_9AGAM</name>
<organism evidence="1 2">
    <name type="scientific">Leucogyrophana mollusca</name>
    <dbReference type="NCBI Taxonomy" id="85980"/>
    <lineage>
        <taxon>Eukaryota</taxon>
        <taxon>Fungi</taxon>
        <taxon>Dikarya</taxon>
        <taxon>Basidiomycota</taxon>
        <taxon>Agaricomycotina</taxon>
        <taxon>Agaricomycetes</taxon>
        <taxon>Agaricomycetidae</taxon>
        <taxon>Boletales</taxon>
        <taxon>Boletales incertae sedis</taxon>
        <taxon>Leucogyrophana</taxon>
    </lineage>
</organism>
<dbReference type="EMBL" id="MU266610">
    <property type="protein sequence ID" value="KAH7920034.1"/>
    <property type="molecule type" value="Genomic_DNA"/>
</dbReference>
<accession>A0ACB8B3N0</accession>
<keyword evidence="2" id="KW-1185">Reference proteome</keyword>
<evidence type="ECO:0000313" key="2">
    <source>
        <dbReference type="Proteomes" id="UP000790709"/>
    </source>
</evidence>
<gene>
    <name evidence="1" type="ORF">BV22DRAFT_828830</name>
</gene>
<evidence type="ECO:0000313" key="1">
    <source>
        <dbReference type="EMBL" id="KAH7920034.1"/>
    </source>
</evidence>
<protein>
    <submittedName>
        <fullName evidence="1">Uncharacterized protein</fullName>
    </submittedName>
</protein>